<feature type="transmembrane region" description="Helical" evidence="2">
    <location>
        <begin position="29"/>
        <end position="50"/>
    </location>
</feature>
<accession>A0A6M4IHT1</accession>
<evidence type="ECO:0000256" key="1">
    <source>
        <dbReference type="SAM" id="MobiDB-lite"/>
    </source>
</evidence>
<organism evidence="3 4">
    <name type="scientific">Gemmatimonas groenlandica</name>
    <dbReference type="NCBI Taxonomy" id="2732249"/>
    <lineage>
        <taxon>Bacteria</taxon>
        <taxon>Pseudomonadati</taxon>
        <taxon>Gemmatimonadota</taxon>
        <taxon>Gemmatimonadia</taxon>
        <taxon>Gemmatimonadales</taxon>
        <taxon>Gemmatimonadaceae</taxon>
        <taxon>Gemmatimonas</taxon>
    </lineage>
</organism>
<evidence type="ECO:0000313" key="4">
    <source>
        <dbReference type="Proteomes" id="UP000500938"/>
    </source>
</evidence>
<feature type="transmembrane region" description="Helical" evidence="2">
    <location>
        <begin position="96"/>
        <end position="117"/>
    </location>
</feature>
<evidence type="ECO:0000256" key="2">
    <source>
        <dbReference type="SAM" id="Phobius"/>
    </source>
</evidence>
<protein>
    <submittedName>
        <fullName evidence="3">Uncharacterized protein</fullName>
    </submittedName>
</protein>
<dbReference type="EMBL" id="CP053085">
    <property type="protein sequence ID" value="QJR34170.1"/>
    <property type="molecule type" value="Genomic_DNA"/>
</dbReference>
<keyword evidence="4" id="KW-1185">Reference proteome</keyword>
<keyword evidence="2" id="KW-0472">Membrane</keyword>
<gene>
    <name evidence="3" type="ORF">HKW67_00895</name>
</gene>
<dbReference type="RefSeq" id="WP_171223596.1">
    <property type="nucleotide sequence ID" value="NZ_CP053085.1"/>
</dbReference>
<feature type="region of interest" description="Disordered" evidence="1">
    <location>
        <begin position="1"/>
        <end position="21"/>
    </location>
</feature>
<dbReference type="AlphaFoldDB" id="A0A6M4IHT1"/>
<feature type="transmembrane region" description="Helical" evidence="2">
    <location>
        <begin position="62"/>
        <end position="84"/>
    </location>
</feature>
<keyword evidence="2" id="KW-0812">Transmembrane</keyword>
<reference evidence="3 4" key="1">
    <citation type="submission" date="2020-05" db="EMBL/GenBank/DDBJ databases">
        <title>Complete genome sequence of Gemmatimonas greenlandica TET16.</title>
        <authorList>
            <person name="Zeng Y."/>
        </authorList>
    </citation>
    <scope>NUCLEOTIDE SEQUENCE [LARGE SCALE GENOMIC DNA]</scope>
    <source>
        <strain evidence="3 4">TET16</strain>
    </source>
</reference>
<name>A0A6M4IHT1_9BACT</name>
<evidence type="ECO:0000313" key="3">
    <source>
        <dbReference type="EMBL" id="QJR34170.1"/>
    </source>
</evidence>
<dbReference type="Proteomes" id="UP000500938">
    <property type="component" value="Chromosome"/>
</dbReference>
<dbReference type="KEGG" id="ggr:HKW67_00895"/>
<proteinExistence type="predicted"/>
<keyword evidence="2" id="KW-1133">Transmembrane helix</keyword>
<sequence>MTPLPHTSPDRSEHPAAPTANERNLSGHIFSVSAGLVGACLTVIGLFNVLNYAGEIRGKADNLLAIDAAAFLAACFFAYLALRTRDERRWQRLERVADACFLVGLSGMVAIGALIAFEFI</sequence>